<evidence type="ECO:0000313" key="2">
    <source>
        <dbReference type="EMBL" id="KFD54762.1"/>
    </source>
</evidence>
<feature type="region of interest" description="Disordered" evidence="1">
    <location>
        <begin position="47"/>
        <end position="67"/>
    </location>
</feature>
<evidence type="ECO:0000256" key="1">
    <source>
        <dbReference type="SAM" id="MobiDB-lite"/>
    </source>
</evidence>
<sequence>MLHEDMCERYKDILSMMIPDWVLDPFTSLASDLVTYQEELIEMQANEELNPKIKGGYTSSAGNPTRS</sequence>
<proteinExistence type="predicted"/>
<organism evidence="2 3">
    <name type="scientific">Trichuris suis</name>
    <name type="common">pig whipworm</name>
    <dbReference type="NCBI Taxonomy" id="68888"/>
    <lineage>
        <taxon>Eukaryota</taxon>
        <taxon>Metazoa</taxon>
        <taxon>Ecdysozoa</taxon>
        <taxon>Nematoda</taxon>
        <taxon>Enoplea</taxon>
        <taxon>Dorylaimia</taxon>
        <taxon>Trichinellida</taxon>
        <taxon>Trichuridae</taxon>
        <taxon>Trichuris</taxon>
    </lineage>
</organism>
<dbReference type="AlphaFoldDB" id="A0A085MC16"/>
<keyword evidence="3" id="KW-1185">Reference proteome</keyword>
<accession>A0A085MC16</accession>
<gene>
    <name evidence="2" type="ORF">M513_04462</name>
</gene>
<name>A0A085MC16_9BILA</name>
<dbReference type="Proteomes" id="UP000030764">
    <property type="component" value="Unassembled WGS sequence"/>
</dbReference>
<protein>
    <submittedName>
        <fullName evidence="2">Uncharacterized protein</fullName>
    </submittedName>
</protein>
<evidence type="ECO:0000313" key="3">
    <source>
        <dbReference type="Proteomes" id="UP000030764"/>
    </source>
</evidence>
<feature type="compositionally biased region" description="Polar residues" evidence="1">
    <location>
        <begin position="57"/>
        <end position="67"/>
    </location>
</feature>
<reference evidence="2 3" key="1">
    <citation type="journal article" date="2014" name="Nat. Genet.">
        <title>Genome and transcriptome of the porcine whipworm Trichuris suis.</title>
        <authorList>
            <person name="Jex A.R."/>
            <person name="Nejsum P."/>
            <person name="Schwarz E.M."/>
            <person name="Hu L."/>
            <person name="Young N.D."/>
            <person name="Hall R.S."/>
            <person name="Korhonen P.K."/>
            <person name="Liao S."/>
            <person name="Thamsborg S."/>
            <person name="Xia J."/>
            <person name="Xu P."/>
            <person name="Wang S."/>
            <person name="Scheerlinck J.P."/>
            <person name="Hofmann A."/>
            <person name="Sternberg P.W."/>
            <person name="Wang J."/>
            <person name="Gasser R.B."/>
        </authorList>
    </citation>
    <scope>NUCLEOTIDE SEQUENCE [LARGE SCALE GENOMIC DNA]</scope>
    <source>
        <strain evidence="2">DCEP-RM93M</strain>
    </source>
</reference>
<dbReference type="EMBL" id="KL363205">
    <property type="protein sequence ID" value="KFD54762.1"/>
    <property type="molecule type" value="Genomic_DNA"/>
</dbReference>